<evidence type="ECO:0000313" key="2">
    <source>
        <dbReference type="EMBL" id="CDM92928.1"/>
    </source>
</evidence>
<reference evidence="2 3" key="1">
    <citation type="submission" date="2014-02" db="EMBL/GenBank/DDBJ databases">
        <authorList>
            <person name="Genoscope - CEA"/>
        </authorList>
    </citation>
    <scope>NUCLEOTIDE SEQUENCE [LARGE SCALE GENOMIC DNA]</scope>
    <source>
        <strain evidence="2 3">PCC 8005</strain>
    </source>
</reference>
<organism evidence="2 3">
    <name type="scientific">Limnospira indica PCC 8005</name>
    <dbReference type="NCBI Taxonomy" id="376219"/>
    <lineage>
        <taxon>Bacteria</taxon>
        <taxon>Bacillati</taxon>
        <taxon>Cyanobacteriota</taxon>
        <taxon>Cyanophyceae</taxon>
        <taxon>Oscillatoriophycideae</taxon>
        <taxon>Oscillatoriales</taxon>
        <taxon>Sirenicapillariaceae</taxon>
        <taxon>Limnospira</taxon>
    </lineage>
</organism>
<dbReference type="AlphaFoldDB" id="A0A9P1NWS5"/>
<evidence type="ECO:0000313" key="3">
    <source>
        <dbReference type="Proteomes" id="UP000032946"/>
    </source>
</evidence>
<keyword evidence="3" id="KW-1185">Reference proteome</keyword>
<feature type="compositionally biased region" description="Polar residues" evidence="1">
    <location>
        <begin position="24"/>
        <end position="37"/>
    </location>
</feature>
<dbReference type="Proteomes" id="UP000032946">
    <property type="component" value="Chromosome"/>
</dbReference>
<feature type="compositionally biased region" description="Polar residues" evidence="1">
    <location>
        <begin position="1"/>
        <end position="15"/>
    </location>
</feature>
<dbReference type="EMBL" id="FO818640">
    <property type="protein sequence ID" value="CDM92928.1"/>
    <property type="molecule type" value="Genomic_DNA"/>
</dbReference>
<accession>A0A9P1NWS5</accession>
<sequence>MMSCSIINNHEQSATKARDRSDHSNSGVNSPDINSPNYCGILALKAN</sequence>
<protein>
    <submittedName>
        <fullName evidence="2">Uncharacterized protein</fullName>
    </submittedName>
</protein>
<name>A0A9P1NWS5_9CYAN</name>
<proteinExistence type="predicted"/>
<evidence type="ECO:0000256" key="1">
    <source>
        <dbReference type="SAM" id="MobiDB-lite"/>
    </source>
</evidence>
<gene>
    <name evidence="2" type="ORF">ARTHRO_10601</name>
</gene>
<feature type="region of interest" description="Disordered" evidence="1">
    <location>
        <begin position="1"/>
        <end position="37"/>
    </location>
</feature>